<dbReference type="Pfam" id="PF12770">
    <property type="entry name" value="CHAT"/>
    <property type="match status" value="1"/>
</dbReference>
<dbReference type="InterPro" id="IPR024983">
    <property type="entry name" value="CHAT_dom"/>
</dbReference>
<feature type="repeat" description="TPR" evidence="1">
    <location>
        <begin position="324"/>
        <end position="357"/>
    </location>
</feature>
<dbReference type="Pfam" id="PF13374">
    <property type="entry name" value="TPR_10"/>
    <property type="match status" value="3"/>
</dbReference>
<dbReference type="PANTHER" id="PTHR10098:SF108">
    <property type="entry name" value="TETRATRICOPEPTIDE REPEAT PROTEIN 28"/>
    <property type="match status" value="1"/>
</dbReference>
<evidence type="ECO:0000313" key="4">
    <source>
        <dbReference type="EMBL" id="WNZ44087.1"/>
    </source>
</evidence>
<feature type="repeat" description="TPR" evidence="1">
    <location>
        <begin position="444"/>
        <end position="477"/>
    </location>
</feature>
<name>A0AA96WR49_LEPBY</name>
<feature type="repeat" description="TPR" evidence="1">
    <location>
        <begin position="284"/>
        <end position="317"/>
    </location>
</feature>
<dbReference type="InterPro" id="IPR019734">
    <property type="entry name" value="TPR_rpt"/>
</dbReference>
<dbReference type="Pfam" id="PF13181">
    <property type="entry name" value="TPR_8"/>
    <property type="match status" value="1"/>
</dbReference>
<feature type="repeat" description="TPR" evidence="1">
    <location>
        <begin position="364"/>
        <end position="397"/>
    </location>
</feature>
<organism evidence="4">
    <name type="scientific">Leptolyngbya boryana CZ1</name>
    <dbReference type="NCBI Taxonomy" id="3060204"/>
    <lineage>
        <taxon>Bacteria</taxon>
        <taxon>Bacillati</taxon>
        <taxon>Cyanobacteriota</taxon>
        <taxon>Cyanophyceae</taxon>
        <taxon>Leptolyngbyales</taxon>
        <taxon>Leptolyngbyaceae</taxon>
        <taxon>Leptolyngbya group</taxon>
        <taxon>Leptolyngbya</taxon>
    </lineage>
</organism>
<feature type="repeat" description="TPR" evidence="1">
    <location>
        <begin position="84"/>
        <end position="117"/>
    </location>
</feature>
<dbReference type="PANTHER" id="PTHR10098">
    <property type="entry name" value="RAPSYN-RELATED"/>
    <property type="match status" value="1"/>
</dbReference>
<dbReference type="SMART" id="SM00028">
    <property type="entry name" value="TPR"/>
    <property type="match status" value="13"/>
</dbReference>
<dbReference type="RefSeq" id="WP_316426275.1">
    <property type="nucleotide sequence ID" value="NZ_CP130144.1"/>
</dbReference>
<proteinExistence type="predicted"/>
<reference evidence="4" key="2">
    <citation type="submission" date="2023-07" db="EMBL/GenBank/DDBJ databases">
        <authorList>
            <person name="Bai X.-H."/>
            <person name="Wang H.-H."/>
            <person name="Wang J."/>
            <person name="Ma M.-Y."/>
            <person name="Hu H.-H."/>
            <person name="Song Z.-L."/>
            <person name="Ma H.-G."/>
            <person name="Fan Y."/>
            <person name="Du C.-Y."/>
            <person name="Xu J.-C."/>
        </authorList>
    </citation>
    <scope>NUCLEOTIDE SEQUENCE</scope>
    <source>
        <strain evidence="4">CZ1</strain>
    </source>
</reference>
<feature type="repeat" description="TPR" evidence="1">
    <location>
        <begin position="524"/>
        <end position="557"/>
    </location>
</feature>
<feature type="repeat" description="TPR" evidence="1">
    <location>
        <begin position="204"/>
        <end position="237"/>
    </location>
</feature>
<keyword evidence="1" id="KW-0802">TPR repeat</keyword>
<reference evidence="4" key="1">
    <citation type="journal article" date="2023" name="Plants (Basel)">
        <title>Genomic Analysis of Leptolyngbya boryana CZ1 Reveals Efficient Carbon Fixation Modules.</title>
        <authorList>
            <person name="Bai X."/>
            <person name="Wang H."/>
            <person name="Cheng W."/>
            <person name="Wang J."/>
            <person name="Ma M."/>
            <person name="Hu H."/>
            <person name="Song Z."/>
            <person name="Ma H."/>
            <person name="Fan Y."/>
            <person name="Du C."/>
            <person name="Xu J."/>
        </authorList>
    </citation>
    <scope>NUCLEOTIDE SEQUENCE</scope>
    <source>
        <strain evidence="4">CZ1</strain>
    </source>
</reference>
<evidence type="ECO:0000256" key="1">
    <source>
        <dbReference type="PROSITE-ProRule" id="PRU00339"/>
    </source>
</evidence>
<dbReference type="Gene3D" id="1.25.40.10">
    <property type="entry name" value="Tetratricopeptide repeat domain"/>
    <property type="match status" value="4"/>
</dbReference>
<feature type="coiled-coil region" evidence="2">
    <location>
        <begin position="736"/>
        <end position="763"/>
    </location>
</feature>
<feature type="domain" description="CHAT" evidence="3">
    <location>
        <begin position="820"/>
        <end position="1127"/>
    </location>
</feature>
<sequence length="1129" mass="124706">MRKLSQSIAVSGLALGLVVGAPLLEFSSVAQTISQSITNEIDAAIAEGTRLFREGSAESLRKAIVLFEQALQLSQTGKVSDKQALSLLALGRIYSALGEKQEALKYYNQALPLYRTVENRGGEAAILNNIGIVYDALGEKQEALKYYNQALPLYRTVENRGGEATTLTNIGSVYDALGEKQEALKYYNQALPLRRAVGDRSGEAATLNNIGLVYDALGEKQEALKYFNQALPLYRTVENRGGEATTLTNIGSVYSALGEKQEALKYYNQALPLRRAVGDRGGEAATLNNIGAVYSALGEKQEALKYYNQALPLRRAVGDRGGETVTLNNIGSVYSDLGEKQEALKYYNQALPFFRVVGDRSGEAATLNNIGSVYSDLGEKQEALKYYNQALPLYRTVGDRSGEAATLNNIGSVYSDLGEKQEALKYYNQALPLYRTVENRGGEAATLTNIGAVYSALGEKQEALKYYNQALPFFRVVGDRSGETATLNNIGAVYSALGEKQEALKYYNQALPFRRAVGDRSGEAATLNNIGSVYSDLGEKQEALKYYNQALPFFRVVGDRNGEAATLNNVAVVLASQQQPELAIVFFKQSVSLYESLRQDLRQLPKEQQKSYTEKISDTYRGLANILLQQDRILEAQQVLDLLKVQELEDYLRNVRGNTAQLTILRPEEAILKQHNELQTRAIELSRELAQLRKKASETKLSAAEEKRLSDLDRLETALNAEFNAFRDKPEIKNFITQLTRAAQDQTIKLDDLEAIRNDLRRLNAVMLYPLILDDRLELIITTPDSPPLRRTVPLKRAELNAAVLEFRKALQDPTIDPKPIAQKLYSWLIKPLEADLKKTNPQSIIYAPDGQLRYIPLAALHDGTQWLAQRYQVNNITAKSLTKFNNPAQSKITILAGAFADEKANFPNPVDRKINYRGLPFAGREVTNLSQLFPNTTSFLDRAFSLSTFKPRMNGFTIVHLATHAAFIPGEPEKSFILFGDGSSATLRDIESWSLSNVDLVVLSACETGVGIKALGEKAFGNGEEILGLGYQFQNRGARATIASLWSVDDGGTQALMNAFYTALQSGKYTKVQALQQAQIALITQPQEQLTALKRGLGIAPDSSVSQLKQSLDHPYYWAPFILIGNGL</sequence>
<dbReference type="SUPFAM" id="SSF48452">
    <property type="entry name" value="TPR-like"/>
    <property type="match status" value="3"/>
</dbReference>
<evidence type="ECO:0000259" key="3">
    <source>
        <dbReference type="Pfam" id="PF12770"/>
    </source>
</evidence>
<gene>
    <name evidence="4" type="ORF">Q2T42_19855</name>
</gene>
<feature type="repeat" description="TPR" evidence="1">
    <location>
        <begin position="124"/>
        <end position="157"/>
    </location>
</feature>
<dbReference type="EMBL" id="CP130144">
    <property type="protein sequence ID" value="WNZ44087.1"/>
    <property type="molecule type" value="Genomic_DNA"/>
</dbReference>
<feature type="repeat" description="TPR" evidence="1">
    <location>
        <begin position="404"/>
        <end position="437"/>
    </location>
</feature>
<keyword evidence="2" id="KW-0175">Coiled coil</keyword>
<feature type="coiled-coil region" evidence="2">
    <location>
        <begin position="675"/>
        <end position="707"/>
    </location>
</feature>
<dbReference type="InterPro" id="IPR011990">
    <property type="entry name" value="TPR-like_helical_dom_sf"/>
</dbReference>
<dbReference type="PROSITE" id="PS50005">
    <property type="entry name" value="TPR"/>
    <property type="match status" value="12"/>
</dbReference>
<protein>
    <submittedName>
        <fullName evidence="4">Tetratricopeptide repeat protein</fullName>
    </submittedName>
</protein>
<feature type="repeat" description="TPR" evidence="1">
    <location>
        <begin position="164"/>
        <end position="197"/>
    </location>
</feature>
<dbReference type="Pfam" id="PF13424">
    <property type="entry name" value="TPR_12"/>
    <property type="match status" value="5"/>
</dbReference>
<dbReference type="PROSITE" id="PS50293">
    <property type="entry name" value="TPR_REGION"/>
    <property type="match status" value="9"/>
</dbReference>
<dbReference type="AlphaFoldDB" id="A0AA96WR49"/>
<accession>A0AA96WR49</accession>
<feature type="repeat" description="TPR" evidence="1">
    <location>
        <begin position="484"/>
        <end position="517"/>
    </location>
</feature>
<evidence type="ECO:0000256" key="2">
    <source>
        <dbReference type="SAM" id="Coils"/>
    </source>
</evidence>
<feature type="repeat" description="TPR" evidence="1">
    <location>
        <begin position="244"/>
        <end position="277"/>
    </location>
</feature>